<dbReference type="InterPro" id="IPR012337">
    <property type="entry name" value="RNaseH-like_sf"/>
</dbReference>
<keyword evidence="8" id="KW-0694">RNA-binding</keyword>
<evidence type="ECO:0000256" key="4">
    <source>
        <dbReference type="ARBA" id="ARBA00022695"/>
    </source>
</evidence>
<dbReference type="CDD" id="cd01647">
    <property type="entry name" value="RT_LTR"/>
    <property type="match status" value="1"/>
</dbReference>
<dbReference type="EMBL" id="AVOT02026606">
    <property type="protein sequence ID" value="MBW0518394.1"/>
    <property type="molecule type" value="Genomic_DNA"/>
</dbReference>
<dbReference type="GO" id="GO:0006397">
    <property type="term" value="P:mRNA processing"/>
    <property type="evidence" value="ECO:0007669"/>
    <property type="project" value="UniProtKB-KW"/>
</dbReference>
<dbReference type="Gene3D" id="3.30.420.10">
    <property type="entry name" value="Ribonuclease H-like superfamily/Ribonuclease H"/>
    <property type="match status" value="1"/>
</dbReference>
<dbReference type="AlphaFoldDB" id="A0A9Q3HXB5"/>
<dbReference type="InterPro" id="IPR041373">
    <property type="entry name" value="RT_RNaseH"/>
</dbReference>
<dbReference type="GO" id="GO:0004519">
    <property type="term" value="F:endonuclease activity"/>
    <property type="evidence" value="ECO:0007669"/>
    <property type="project" value="UniProtKB-KW"/>
</dbReference>
<keyword evidence="6" id="KW-0255">Endonuclease</keyword>
<dbReference type="InterPro" id="IPR050951">
    <property type="entry name" value="Retrovirus_Pol_polyprotein"/>
</dbReference>
<accession>A0A9Q3HXB5</accession>
<dbReference type="PROSITE" id="PS50994">
    <property type="entry name" value="INTEGRASE"/>
    <property type="match status" value="1"/>
</dbReference>
<dbReference type="SUPFAM" id="SSF56672">
    <property type="entry name" value="DNA/RNA polymerases"/>
    <property type="match status" value="1"/>
</dbReference>
<keyword evidence="15" id="KW-1185">Reference proteome</keyword>
<evidence type="ECO:0000256" key="7">
    <source>
        <dbReference type="ARBA" id="ARBA00022801"/>
    </source>
</evidence>
<dbReference type="GO" id="GO:0015074">
    <property type="term" value="P:DNA integration"/>
    <property type="evidence" value="ECO:0007669"/>
    <property type="project" value="InterPro"/>
</dbReference>
<organism evidence="14 15">
    <name type="scientific">Austropuccinia psidii MF-1</name>
    <dbReference type="NCBI Taxonomy" id="1389203"/>
    <lineage>
        <taxon>Eukaryota</taxon>
        <taxon>Fungi</taxon>
        <taxon>Dikarya</taxon>
        <taxon>Basidiomycota</taxon>
        <taxon>Pucciniomycotina</taxon>
        <taxon>Pucciniomycetes</taxon>
        <taxon>Pucciniales</taxon>
        <taxon>Sphaerophragmiaceae</taxon>
        <taxon>Austropuccinia</taxon>
    </lineage>
</organism>
<feature type="compositionally biased region" description="Acidic residues" evidence="11">
    <location>
        <begin position="115"/>
        <end position="134"/>
    </location>
</feature>
<evidence type="ECO:0000259" key="12">
    <source>
        <dbReference type="PROSITE" id="PS50158"/>
    </source>
</evidence>
<dbReference type="Gene3D" id="3.10.10.10">
    <property type="entry name" value="HIV Type 1 Reverse Transcriptase, subunit A, domain 1"/>
    <property type="match status" value="1"/>
</dbReference>
<dbReference type="GO" id="GO:0003723">
    <property type="term" value="F:RNA binding"/>
    <property type="evidence" value="ECO:0007669"/>
    <property type="project" value="UniProtKB-KW"/>
</dbReference>
<keyword evidence="4" id="KW-0548">Nucleotidyltransferase</keyword>
<evidence type="ECO:0000256" key="10">
    <source>
        <dbReference type="PROSITE-ProRule" id="PRU00047"/>
    </source>
</evidence>
<keyword evidence="3" id="KW-0808">Transferase</keyword>
<keyword evidence="10" id="KW-0863">Zinc-finger</keyword>
<reference evidence="14" key="1">
    <citation type="submission" date="2021-03" db="EMBL/GenBank/DDBJ databases">
        <title>Draft genome sequence of rust myrtle Austropuccinia psidii MF-1, a brazilian biotype.</title>
        <authorList>
            <person name="Quecine M.C."/>
            <person name="Pachon D.M.R."/>
            <person name="Bonatelli M.L."/>
            <person name="Correr F.H."/>
            <person name="Franceschini L.M."/>
            <person name="Leite T.F."/>
            <person name="Margarido G.R.A."/>
            <person name="Almeida C.A."/>
            <person name="Ferrarezi J.A."/>
            <person name="Labate C.A."/>
        </authorList>
    </citation>
    <scope>NUCLEOTIDE SEQUENCE</scope>
    <source>
        <strain evidence="14">MF-1</strain>
    </source>
</reference>
<dbReference type="Pfam" id="PF17917">
    <property type="entry name" value="RT_RNaseH"/>
    <property type="match status" value="1"/>
</dbReference>
<dbReference type="GO" id="GO:0008270">
    <property type="term" value="F:zinc ion binding"/>
    <property type="evidence" value="ECO:0007669"/>
    <property type="project" value="UniProtKB-KW"/>
</dbReference>
<dbReference type="GO" id="GO:0003964">
    <property type="term" value="F:RNA-directed DNA polymerase activity"/>
    <property type="evidence" value="ECO:0007669"/>
    <property type="project" value="UniProtKB-KW"/>
</dbReference>
<evidence type="ECO:0000256" key="9">
    <source>
        <dbReference type="ARBA" id="ARBA00022918"/>
    </source>
</evidence>
<keyword evidence="2" id="KW-0507">mRNA processing</keyword>
<dbReference type="GO" id="GO:0016787">
    <property type="term" value="F:hydrolase activity"/>
    <property type="evidence" value="ECO:0007669"/>
    <property type="project" value="UniProtKB-KW"/>
</dbReference>
<evidence type="ECO:0000313" key="14">
    <source>
        <dbReference type="EMBL" id="MBW0518394.1"/>
    </source>
</evidence>
<evidence type="ECO:0000313" key="15">
    <source>
        <dbReference type="Proteomes" id="UP000765509"/>
    </source>
</evidence>
<dbReference type="SUPFAM" id="SSF53098">
    <property type="entry name" value="Ribonuclease H-like"/>
    <property type="match status" value="1"/>
</dbReference>
<evidence type="ECO:0000256" key="6">
    <source>
        <dbReference type="ARBA" id="ARBA00022759"/>
    </source>
</evidence>
<dbReference type="InterPro" id="IPR000477">
    <property type="entry name" value="RT_dom"/>
</dbReference>
<evidence type="ECO:0000256" key="3">
    <source>
        <dbReference type="ARBA" id="ARBA00022679"/>
    </source>
</evidence>
<gene>
    <name evidence="14" type="ORF">O181_058109</name>
</gene>
<dbReference type="InterPro" id="IPR001878">
    <property type="entry name" value="Znf_CCHC"/>
</dbReference>
<keyword evidence="10" id="KW-0862">Zinc</keyword>
<dbReference type="Gene3D" id="3.30.70.270">
    <property type="match status" value="1"/>
</dbReference>
<dbReference type="SUPFAM" id="SSF57756">
    <property type="entry name" value="Retrovirus zinc finger-like domains"/>
    <property type="match status" value="1"/>
</dbReference>
<name>A0A9Q3HXB5_9BASI</name>
<keyword evidence="7" id="KW-0378">Hydrolase</keyword>
<dbReference type="OrthoDB" id="2743851at2759"/>
<evidence type="ECO:0000256" key="8">
    <source>
        <dbReference type="ARBA" id="ARBA00022884"/>
    </source>
</evidence>
<dbReference type="InterPro" id="IPR036397">
    <property type="entry name" value="RNaseH_sf"/>
</dbReference>
<dbReference type="Pfam" id="PF00098">
    <property type="entry name" value="zf-CCHC"/>
    <property type="match status" value="1"/>
</dbReference>
<evidence type="ECO:0000256" key="5">
    <source>
        <dbReference type="ARBA" id="ARBA00022722"/>
    </source>
</evidence>
<dbReference type="InterPro" id="IPR043502">
    <property type="entry name" value="DNA/RNA_pol_sf"/>
</dbReference>
<dbReference type="InterPro" id="IPR043128">
    <property type="entry name" value="Rev_trsase/Diguanyl_cyclase"/>
</dbReference>
<protein>
    <recommendedName>
        <fullName evidence="1">RNA-directed DNA polymerase</fullName>
        <ecNumber evidence="1">2.7.7.49</ecNumber>
    </recommendedName>
</protein>
<feature type="domain" description="Integrase catalytic" evidence="13">
    <location>
        <begin position="710"/>
        <end position="891"/>
    </location>
</feature>
<dbReference type="Pfam" id="PF00078">
    <property type="entry name" value="RVT_1"/>
    <property type="match status" value="1"/>
</dbReference>
<keyword evidence="10" id="KW-0479">Metal-binding</keyword>
<dbReference type="InterPro" id="IPR001584">
    <property type="entry name" value="Integrase_cat-core"/>
</dbReference>
<comment type="caution">
    <text evidence="14">The sequence shown here is derived from an EMBL/GenBank/DDBJ whole genome shotgun (WGS) entry which is preliminary data.</text>
</comment>
<dbReference type="CDD" id="cd09274">
    <property type="entry name" value="RNase_HI_RT_Ty3"/>
    <property type="match status" value="1"/>
</dbReference>
<dbReference type="InterPro" id="IPR021109">
    <property type="entry name" value="Peptidase_aspartic_dom_sf"/>
</dbReference>
<dbReference type="Proteomes" id="UP000765509">
    <property type="component" value="Unassembled WGS sequence"/>
</dbReference>
<dbReference type="EC" id="2.7.7.49" evidence="1"/>
<keyword evidence="9" id="KW-0695">RNA-directed DNA polymerase</keyword>
<proteinExistence type="predicted"/>
<dbReference type="PROSITE" id="PS50158">
    <property type="entry name" value="ZF_CCHC"/>
    <property type="match status" value="1"/>
</dbReference>
<feature type="region of interest" description="Disordered" evidence="11">
    <location>
        <begin position="107"/>
        <end position="135"/>
    </location>
</feature>
<dbReference type="PANTHER" id="PTHR37984">
    <property type="entry name" value="PROTEIN CBG26694"/>
    <property type="match status" value="1"/>
</dbReference>
<sequence length="891" mass="101820">MVHMKILKKCGGELEHALRSRFIEPFSSEEYINALEDIVTRAKIGRTCKKLDIKSPNKPFIKKNKSKEAFKPNTSNNNEQIKCHKCGGIGHLANNCLKKAKINEIVETENHNDKEEESDSEKETEESETSESDEINIINAEINNIDIIYEVLDVNSNLPQVGTSDTNLTNVQDAKLYKTKPARGMGYTAGKSSISIVMVDNQEAKVNLDTGAYCTCVGKSYLKTIVPDLQEKHIPIQGVKFSSTSESMKPFGIIYLTLLFPHPSQCVRIKVEFVVMDNCTSNHCIFGNDYLSIYGIDISNQKDRYFTIGDNKRQKFGFLNNKKQIKVIKNEEKSPEKELLISEQLKEAEFNQELTEKTEEKLIDLLFKYKNAFATDKEPLGAIIGHEVEIILNVEKPYPPLLRRPAYPASPRAREAFEVHIKELMDLGVSRKVGHNEQLEVTTPVIIAWNNGKSRMIGDFRALNTYTIPDRYPIPRIHETLIQLSQDKFIRATDALKGFHQNVITDNAKKLPRIIVYCGIFEYLRMPFGIKNAPSQYQRIMNTIFPEELSEGWLIIYIDDIIVFSEAWEKHLTRLERVLQKIVQLNFKISLKKCHFAYSELKALGHVVSGLSLAFSGYYRQHIKDFAKIAQSLYKLCDQQTVYAMTEERVKAYEKLKNSLTNSPFLLMPDWKLTFKLYIDACGEGLGAALHQTQIINDKPAEGPICFISRQIKPTEARYGEIQMKCLCLMWALEKLHHYLDGTVFDVITDCNSVKSLLNMKTPNSHMLRWQISIQEYRGSMTIAHKSGLFQNIISERDPKFISSLWTNLHNLFGTKLSFSTDYHPQTDGLAERMIQTLEDMIRRLCAYVLEFKDSDGFTHDECTLIPALELAYKTSTHSSTGKTPEMLEKG</sequence>
<feature type="domain" description="CCHC-type" evidence="12">
    <location>
        <begin position="82"/>
        <end position="96"/>
    </location>
</feature>
<evidence type="ECO:0000256" key="1">
    <source>
        <dbReference type="ARBA" id="ARBA00012493"/>
    </source>
</evidence>
<evidence type="ECO:0000259" key="13">
    <source>
        <dbReference type="PROSITE" id="PS50994"/>
    </source>
</evidence>
<evidence type="ECO:0000256" key="11">
    <source>
        <dbReference type="SAM" id="MobiDB-lite"/>
    </source>
</evidence>
<dbReference type="SMART" id="SM00343">
    <property type="entry name" value="ZnF_C2HC"/>
    <property type="match status" value="1"/>
</dbReference>
<dbReference type="InterPro" id="IPR036875">
    <property type="entry name" value="Znf_CCHC_sf"/>
</dbReference>
<evidence type="ECO:0000256" key="2">
    <source>
        <dbReference type="ARBA" id="ARBA00022664"/>
    </source>
</evidence>
<dbReference type="GO" id="GO:0005634">
    <property type="term" value="C:nucleus"/>
    <property type="evidence" value="ECO:0007669"/>
    <property type="project" value="UniProtKB-ARBA"/>
</dbReference>
<dbReference type="PANTHER" id="PTHR37984:SF5">
    <property type="entry name" value="PROTEIN NYNRIN-LIKE"/>
    <property type="match status" value="1"/>
</dbReference>
<dbReference type="Gene3D" id="2.40.70.10">
    <property type="entry name" value="Acid Proteases"/>
    <property type="match status" value="1"/>
</dbReference>
<keyword evidence="5" id="KW-0540">Nuclease</keyword>